<protein>
    <submittedName>
        <fullName evidence="3">Right-handed parallel beta-helix repeat-containing protein</fullName>
    </submittedName>
</protein>
<dbReference type="Gene3D" id="2.60.40.10">
    <property type="entry name" value="Immunoglobulins"/>
    <property type="match status" value="2"/>
</dbReference>
<feature type="chain" id="PRO_5037244118" evidence="1">
    <location>
        <begin position="28"/>
        <end position="941"/>
    </location>
</feature>
<dbReference type="InterPro" id="IPR011050">
    <property type="entry name" value="Pectin_lyase_fold/virulence"/>
</dbReference>
<dbReference type="SUPFAM" id="SSF49299">
    <property type="entry name" value="PKD domain"/>
    <property type="match status" value="2"/>
</dbReference>
<evidence type="ECO:0000313" key="3">
    <source>
        <dbReference type="EMBL" id="MBR7833334.1"/>
    </source>
</evidence>
<dbReference type="SUPFAM" id="SSF51126">
    <property type="entry name" value="Pectin lyase-like"/>
    <property type="match status" value="1"/>
</dbReference>
<sequence length="941" mass="93878">MVRKRHIAVLVALCAAVAGPVPSPAYASSTPTTYFVDNSDPSACSDTGPGSQIEPFCTVQTAADAASVPGDTVEVMPGSYLEQVDISASGTPSAPITFETGASIGRLRGAVITSGSDWHSGFVLSGASNIVIDGFTVAEVRSGIVIDDSSDVTVDRVIAGSGSADNAPIQVNGTSSHVTLSRDEAEGGWHTPGIAIDASGSGDVVTSDFVSSETGDGGGISVMGSSGAVITGNTVVEQCAPGISIGDDANGTASGATIENNVVGPNMSGCTSPGAGIVVGSTADTAGAVLDYNDVYPGTGVDAYTWAGANYATAAALNAATGQGAADLNADPELEPGAGQIMSPTSPLISSANSDAPGELPTDASGAPRTCAPGVTESGVGHSACYDRGAYQYLDTVTLSGGSEPTTPVPIGTSLTANAGTASSSWGSATFDYAFDFGDGTVVDGAAPTAIHTYTKPGTYTLTEKVTSSFGGSSSSRARFVISPDVPFTYQLSTSASGTQAISAVATITSAWQLTDATIAFGDGYSAPAANGAVVHTYAKPGTYPVTLTVDNVNGDHGSVTQQFTTQGSAYTPVGPVRLLDTRHGTGAPEVKVAVNHSVALKIAGNGSIPSDATAVALNVTVTDTAGNGYISVTPSGASASVSNLNYLAGQTVTNYVIVPVGSDGQIELHDAGPAGGSVDLIADVSGYFTHTAGDDYSPVGPARVLDTRHNVGVPTGKVAPDHGISVGALGIPAGAIAVAVHVTVTDTTGNGWIAAEPDGAGTPTTSILNYLKGQTVSNTVIVPVAADGKIELYNGGGTGSVDLIGDVAGYFSAGSTEAYMPVAPYRSWDSRKNGTALTAGGDTSYDLAVDQDTSGVQQFPDSATLITNITVTDVTANGYLIAYGASSVRPGVSNLNYLEGQTVAGMSLLATSGPAQQIDIRNQSSGTGDVILDVFGYFAS</sequence>
<dbReference type="InterPro" id="IPR013783">
    <property type="entry name" value="Ig-like_fold"/>
</dbReference>
<dbReference type="CDD" id="cd00146">
    <property type="entry name" value="PKD"/>
    <property type="match status" value="2"/>
</dbReference>
<dbReference type="EMBL" id="JAGSOG010000028">
    <property type="protein sequence ID" value="MBR7833334.1"/>
    <property type="molecule type" value="Genomic_DNA"/>
</dbReference>
<dbReference type="InterPro" id="IPR000601">
    <property type="entry name" value="PKD_dom"/>
</dbReference>
<proteinExistence type="predicted"/>
<feature type="signal peptide" evidence="1">
    <location>
        <begin position="1"/>
        <end position="27"/>
    </location>
</feature>
<comment type="caution">
    <text evidence="3">The sequence shown here is derived from an EMBL/GenBank/DDBJ whole genome shotgun (WGS) entry which is preliminary data.</text>
</comment>
<dbReference type="Pfam" id="PF13229">
    <property type="entry name" value="Beta_helix"/>
    <property type="match status" value="1"/>
</dbReference>
<dbReference type="InterPro" id="IPR022441">
    <property type="entry name" value="Para_beta_helix_rpt-2"/>
</dbReference>
<dbReference type="InterPro" id="IPR022409">
    <property type="entry name" value="PKD/Chitinase_dom"/>
</dbReference>
<dbReference type="InterPro" id="IPR006626">
    <property type="entry name" value="PbH1"/>
</dbReference>
<organism evidence="3 4">
    <name type="scientific">Actinospica durhamensis</name>
    <dbReference type="NCBI Taxonomy" id="1508375"/>
    <lineage>
        <taxon>Bacteria</taxon>
        <taxon>Bacillati</taxon>
        <taxon>Actinomycetota</taxon>
        <taxon>Actinomycetes</taxon>
        <taxon>Catenulisporales</taxon>
        <taxon>Actinospicaceae</taxon>
        <taxon>Actinospica</taxon>
    </lineage>
</organism>
<dbReference type="SMART" id="SM00089">
    <property type="entry name" value="PKD"/>
    <property type="match status" value="2"/>
</dbReference>
<dbReference type="NCBIfam" id="TIGR03804">
    <property type="entry name" value="para_beta_helix"/>
    <property type="match status" value="1"/>
</dbReference>
<dbReference type="InterPro" id="IPR035986">
    <property type="entry name" value="PKD_dom_sf"/>
</dbReference>
<keyword evidence="1" id="KW-0732">Signal</keyword>
<dbReference type="GO" id="GO:0005975">
    <property type="term" value="P:carbohydrate metabolic process"/>
    <property type="evidence" value="ECO:0007669"/>
    <property type="project" value="UniProtKB-ARBA"/>
</dbReference>
<dbReference type="Proteomes" id="UP000675781">
    <property type="component" value="Unassembled WGS sequence"/>
</dbReference>
<evidence type="ECO:0000256" key="1">
    <source>
        <dbReference type="SAM" id="SignalP"/>
    </source>
</evidence>
<feature type="domain" description="PKD" evidence="2">
    <location>
        <begin position="427"/>
        <end position="481"/>
    </location>
</feature>
<accession>A0A941EQL9</accession>
<evidence type="ECO:0000259" key="2">
    <source>
        <dbReference type="PROSITE" id="PS50093"/>
    </source>
</evidence>
<dbReference type="InterPro" id="IPR039448">
    <property type="entry name" value="Beta_helix"/>
</dbReference>
<keyword evidence="4" id="KW-1185">Reference proteome</keyword>
<name>A0A941EQL9_9ACTN</name>
<feature type="domain" description="PKD" evidence="2">
    <location>
        <begin position="521"/>
        <end position="561"/>
    </location>
</feature>
<gene>
    <name evidence="3" type="ORF">KDL01_08660</name>
</gene>
<dbReference type="InterPro" id="IPR012334">
    <property type="entry name" value="Pectin_lyas_fold"/>
</dbReference>
<dbReference type="AlphaFoldDB" id="A0A941EQL9"/>
<dbReference type="Gene3D" id="2.160.20.10">
    <property type="entry name" value="Single-stranded right-handed beta-helix, Pectin lyase-like"/>
    <property type="match status" value="1"/>
</dbReference>
<dbReference type="SMART" id="SM00710">
    <property type="entry name" value="PbH1"/>
    <property type="match status" value="4"/>
</dbReference>
<evidence type="ECO:0000313" key="4">
    <source>
        <dbReference type="Proteomes" id="UP000675781"/>
    </source>
</evidence>
<reference evidence="3" key="1">
    <citation type="submission" date="2021-04" db="EMBL/GenBank/DDBJ databases">
        <title>Genome based classification of Actinospica acidithermotolerans sp. nov., an actinobacterium isolated from an Indonesian hot spring.</title>
        <authorList>
            <person name="Kusuma A.B."/>
            <person name="Putra K.E."/>
            <person name="Nafisah S."/>
            <person name="Loh J."/>
            <person name="Nouioui I."/>
            <person name="Goodfellow M."/>
        </authorList>
    </citation>
    <scope>NUCLEOTIDE SEQUENCE</scope>
    <source>
        <strain evidence="3">CSCA 57</strain>
    </source>
</reference>
<dbReference type="Pfam" id="PF18911">
    <property type="entry name" value="PKD_4"/>
    <property type="match status" value="2"/>
</dbReference>
<dbReference type="PROSITE" id="PS50093">
    <property type="entry name" value="PKD"/>
    <property type="match status" value="2"/>
</dbReference>